<evidence type="ECO:0000256" key="1">
    <source>
        <dbReference type="SAM" id="SignalP"/>
    </source>
</evidence>
<evidence type="ECO:0000313" key="4">
    <source>
        <dbReference type="Proteomes" id="UP001152797"/>
    </source>
</evidence>
<reference evidence="3 4" key="2">
    <citation type="submission" date="2024-05" db="EMBL/GenBank/DDBJ databases">
        <authorList>
            <person name="Chen Y."/>
            <person name="Shah S."/>
            <person name="Dougan E. K."/>
            <person name="Thang M."/>
            <person name="Chan C."/>
        </authorList>
    </citation>
    <scope>NUCLEOTIDE SEQUENCE [LARGE SCALE GENOMIC DNA]</scope>
</reference>
<comment type="caution">
    <text evidence="2">The sequence shown here is derived from an EMBL/GenBank/DDBJ whole genome shotgun (WGS) entry which is preliminary data.</text>
</comment>
<dbReference type="Proteomes" id="UP001152797">
    <property type="component" value="Unassembled WGS sequence"/>
</dbReference>
<feature type="chain" id="PRO_5043269403" evidence="1">
    <location>
        <begin position="22"/>
        <end position="77"/>
    </location>
</feature>
<dbReference type="EMBL" id="CAMXCT020000029">
    <property type="protein sequence ID" value="CAL1126093.1"/>
    <property type="molecule type" value="Genomic_DNA"/>
</dbReference>
<protein>
    <submittedName>
        <fullName evidence="3">Chaperone protein DnaJ</fullName>
    </submittedName>
</protein>
<keyword evidence="1" id="KW-0732">Signal</keyword>
<proteinExistence type="predicted"/>
<reference evidence="2" key="1">
    <citation type="submission" date="2022-10" db="EMBL/GenBank/DDBJ databases">
        <authorList>
            <person name="Chen Y."/>
            <person name="Dougan E. K."/>
            <person name="Chan C."/>
            <person name="Rhodes N."/>
            <person name="Thang M."/>
        </authorList>
    </citation>
    <scope>NUCLEOTIDE SEQUENCE</scope>
</reference>
<keyword evidence="4" id="KW-1185">Reference proteome</keyword>
<feature type="signal peptide" evidence="1">
    <location>
        <begin position="1"/>
        <end position="21"/>
    </location>
</feature>
<dbReference type="EMBL" id="CAMXCT010000029">
    <property type="protein sequence ID" value="CAI3972718.1"/>
    <property type="molecule type" value="Genomic_DNA"/>
</dbReference>
<organism evidence="2">
    <name type="scientific">Cladocopium goreaui</name>
    <dbReference type="NCBI Taxonomy" id="2562237"/>
    <lineage>
        <taxon>Eukaryota</taxon>
        <taxon>Sar</taxon>
        <taxon>Alveolata</taxon>
        <taxon>Dinophyceae</taxon>
        <taxon>Suessiales</taxon>
        <taxon>Symbiodiniaceae</taxon>
        <taxon>Cladocopium</taxon>
    </lineage>
</organism>
<evidence type="ECO:0000313" key="3">
    <source>
        <dbReference type="EMBL" id="CAL4760030.1"/>
    </source>
</evidence>
<evidence type="ECO:0000313" key="2">
    <source>
        <dbReference type="EMBL" id="CAI3972718.1"/>
    </source>
</evidence>
<accession>A0A9P1BFV1</accession>
<sequence>MAVLCPGWLLQSLAVLHIAATLSNQAFWQALSDCFREGLVGSLQPPDRIYMGDVVLQSAFFQRPLLLQMGGPKLGGF</sequence>
<gene>
    <name evidence="2" type="ORF">C1SCF055_LOCUS1278</name>
</gene>
<name>A0A9P1BFV1_9DINO</name>
<dbReference type="AlphaFoldDB" id="A0A9P1BFV1"/>
<dbReference type="EMBL" id="CAMXCT030000029">
    <property type="protein sequence ID" value="CAL4760030.1"/>
    <property type="molecule type" value="Genomic_DNA"/>
</dbReference>